<dbReference type="Proteomes" id="UP000266673">
    <property type="component" value="Unassembled WGS sequence"/>
</dbReference>
<reference evidence="1 2" key="1">
    <citation type="submission" date="2018-06" db="EMBL/GenBank/DDBJ databases">
        <title>Comparative genomics reveals the genomic features of Rhizophagus irregularis, R. cerebriforme, R. diaphanum and Gigaspora rosea, and their symbiotic lifestyle signature.</title>
        <authorList>
            <person name="Morin E."/>
            <person name="San Clemente H."/>
            <person name="Chen E.C.H."/>
            <person name="De La Providencia I."/>
            <person name="Hainaut M."/>
            <person name="Kuo A."/>
            <person name="Kohler A."/>
            <person name="Murat C."/>
            <person name="Tang N."/>
            <person name="Roy S."/>
            <person name="Loubradou J."/>
            <person name="Henrissat B."/>
            <person name="Grigoriev I.V."/>
            <person name="Corradi N."/>
            <person name="Roux C."/>
            <person name="Martin F.M."/>
        </authorList>
    </citation>
    <scope>NUCLEOTIDE SEQUENCE [LARGE SCALE GENOMIC DNA]</scope>
    <source>
        <strain evidence="1 2">DAOM 194757</strain>
    </source>
</reference>
<comment type="caution">
    <text evidence="1">The sequence shown here is derived from an EMBL/GenBank/DDBJ whole genome shotgun (WGS) entry which is preliminary data.</text>
</comment>
<proteinExistence type="predicted"/>
<keyword evidence="2" id="KW-1185">Reference proteome</keyword>
<organism evidence="1 2">
    <name type="scientific">Gigaspora rosea</name>
    <dbReference type="NCBI Taxonomy" id="44941"/>
    <lineage>
        <taxon>Eukaryota</taxon>
        <taxon>Fungi</taxon>
        <taxon>Fungi incertae sedis</taxon>
        <taxon>Mucoromycota</taxon>
        <taxon>Glomeromycotina</taxon>
        <taxon>Glomeromycetes</taxon>
        <taxon>Diversisporales</taxon>
        <taxon>Gigasporaceae</taxon>
        <taxon>Gigaspora</taxon>
    </lineage>
</organism>
<dbReference type="EMBL" id="QKWP01000010">
    <property type="protein sequence ID" value="RIB30581.1"/>
    <property type="molecule type" value="Genomic_DNA"/>
</dbReference>
<evidence type="ECO:0000313" key="1">
    <source>
        <dbReference type="EMBL" id="RIB30581.1"/>
    </source>
</evidence>
<evidence type="ECO:0000313" key="2">
    <source>
        <dbReference type="Proteomes" id="UP000266673"/>
    </source>
</evidence>
<dbReference type="OrthoDB" id="2448340at2759"/>
<dbReference type="AlphaFoldDB" id="A0A397W8X7"/>
<name>A0A397W8X7_9GLOM</name>
<gene>
    <name evidence="1" type="ORF">C2G38_2152373</name>
</gene>
<protein>
    <submittedName>
        <fullName evidence="1">Uncharacterized protein</fullName>
    </submittedName>
</protein>
<sequence>MCIYYEPEHVQFSIELLEQVQVQVQTVVRPQESFVFVVGQMEVIYNDLYIYARNINLININHLKRKIFNNRFNCSSKSVNITRSNKLLPIYQNINKNSKNTHKIEDTLSVLNDSIDEFNSSSFLTDNISSKCARVESCDKSVDEFDNNDKCDI</sequence>
<accession>A0A397W8X7</accession>